<keyword evidence="4" id="KW-0963">Cytoplasm</keyword>
<keyword evidence="15" id="KW-1185">Reference proteome</keyword>
<dbReference type="Proteomes" id="UP000521379">
    <property type="component" value="Unassembled WGS sequence"/>
</dbReference>
<evidence type="ECO:0000313" key="14">
    <source>
        <dbReference type="EMBL" id="NKE10091.1"/>
    </source>
</evidence>
<feature type="compositionally biased region" description="Low complexity" evidence="12">
    <location>
        <begin position="273"/>
        <end position="283"/>
    </location>
</feature>
<evidence type="ECO:0000256" key="4">
    <source>
        <dbReference type="ARBA" id="ARBA00022490"/>
    </source>
</evidence>
<gene>
    <name evidence="14" type="ORF">GTW58_09135</name>
</gene>
<evidence type="ECO:0000256" key="11">
    <source>
        <dbReference type="ARBA" id="ARBA00048366"/>
    </source>
</evidence>
<dbReference type="GO" id="GO:0005524">
    <property type="term" value="F:ATP binding"/>
    <property type="evidence" value="ECO:0007669"/>
    <property type="project" value="UniProtKB-KW"/>
</dbReference>
<dbReference type="PROSITE" id="PS51163">
    <property type="entry name" value="YRDC"/>
    <property type="match status" value="1"/>
</dbReference>
<feature type="compositionally biased region" description="Basic and acidic residues" evidence="12">
    <location>
        <begin position="367"/>
        <end position="377"/>
    </location>
</feature>
<dbReference type="EMBL" id="JAAVUN010000016">
    <property type="protein sequence ID" value="NKE10091.1"/>
    <property type="molecule type" value="Genomic_DNA"/>
</dbReference>
<organism evidence="14 15">
    <name type="scientific">Kocuria subflava</name>
    <dbReference type="NCBI Taxonomy" id="1736139"/>
    <lineage>
        <taxon>Bacteria</taxon>
        <taxon>Bacillati</taxon>
        <taxon>Actinomycetota</taxon>
        <taxon>Actinomycetes</taxon>
        <taxon>Micrococcales</taxon>
        <taxon>Micrococcaceae</taxon>
        <taxon>Kocuria</taxon>
    </lineage>
</organism>
<dbReference type="GO" id="GO:0005737">
    <property type="term" value="C:cytoplasm"/>
    <property type="evidence" value="ECO:0007669"/>
    <property type="project" value="UniProtKB-SubCell"/>
</dbReference>
<dbReference type="GO" id="GO:0008033">
    <property type="term" value="P:tRNA processing"/>
    <property type="evidence" value="ECO:0007669"/>
    <property type="project" value="UniProtKB-KW"/>
</dbReference>
<evidence type="ECO:0000256" key="10">
    <source>
        <dbReference type="ARBA" id="ARBA00029774"/>
    </source>
</evidence>
<keyword evidence="9" id="KW-0067">ATP-binding</keyword>
<feature type="region of interest" description="Disordered" evidence="12">
    <location>
        <begin position="410"/>
        <end position="485"/>
    </location>
</feature>
<dbReference type="InterPro" id="IPR050156">
    <property type="entry name" value="TC-AMP_synthase_SUA5"/>
</dbReference>
<evidence type="ECO:0000256" key="1">
    <source>
        <dbReference type="ARBA" id="ARBA00004496"/>
    </source>
</evidence>
<dbReference type="AlphaFoldDB" id="A0A846U5N9"/>
<evidence type="ECO:0000256" key="5">
    <source>
        <dbReference type="ARBA" id="ARBA00022679"/>
    </source>
</evidence>
<dbReference type="InterPro" id="IPR017945">
    <property type="entry name" value="DHBP_synth_RibB-like_a/b_dom"/>
</dbReference>
<dbReference type="EC" id="2.7.7.87" evidence="3"/>
<keyword evidence="5" id="KW-0808">Transferase</keyword>
<dbReference type="GO" id="GO:0000049">
    <property type="term" value="F:tRNA binding"/>
    <property type="evidence" value="ECO:0007669"/>
    <property type="project" value="TreeGrafter"/>
</dbReference>
<dbReference type="InterPro" id="IPR006070">
    <property type="entry name" value="Sua5-like_dom"/>
</dbReference>
<evidence type="ECO:0000259" key="13">
    <source>
        <dbReference type="PROSITE" id="PS51163"/>
    </source>
</evidence>
<feature type="region of interest" description="Disordered" evidence="12">
    <location>
        <begin position="254"/>
        <end position="390"/>
    </location>
</feature>
<comment type="similarity">
    <text evidence="2">Belongs to the SUA5 family.</text>
</comment>
<name>A0A846U5N9_9MICC</name>
<evidence type="ECO:0000256" key="2">
    <source>
        <dbReference type="ARBA" id="ARBA00007663"/>
    </source>
</evidence>
<feature type="compositionally biased region" description="Polar residues" evidence="12">
    <location>
        <begin position="415"/>
        <end position="424"/>
    </location>
</feature>
<keyword evidence="7" id="KW-0548">Nucleotidyltransferase</keyword>
<dbReference type="GO" id="GO:0006450">
    <property type="term" value="P:regulation of translational fidelity"/>
    <property type="evidence" value="ECO:0007669"/>
    <property type="project" value="TreeGrafter"/>
</dbReference>
<sequence length="485" mass="49433">MTGVNQTPQENSQQDLQAQDAQTQEIGAVVYQCTQENQRAVAIKHAQQAVASDECVVMPTDTVYGIAANAFSAAAVQRLLEAKGRNRTMPPPVLIAHSGVLDGLADQVSDEARALAQAFWPGGLTLICHSQPSLQWDLGETQGTVALRVPDDDVARELLTQTGPLAVSSANRTGLPAATTVEQAREMLQDKVSVYLDAGARGKVSSSGSSAHPVLTRAPQASTIVDCTGATPLVVRDGAITLAQLREVVPSVIGTGGGSETVAQNSDPADPNTASAAQQTTESAAKDTLQAGGQGEPVDQGAGESVGDGRSESGAAQNLHAPSQADGTEEHLEASGDSATTSAHSDPAAAHPGTHGASTEGVTDSPEGDRISTDRVPADQGGLDHGLGARAGVSGVSVDRRQAEVLVASGAGLAVSTTAEQTDAAQARPRTQHHPGPDQNRRRTGRSPAAGQPQPVDRLTAAALVARGSDDGYDSGPGAGDQSRS</sequence>
<evidence type="ECO:0000256" key="9">
    <source>
        <dbReference type="ARBA" id="ARBA00022840"/>
    </source>
</evidence>
<dbReference type="GO" id="GO:0061710">
    <property type="term" value="F:L-threonylcarbamoyladenylate synthase"/>
    <property type="evidence" value="ECO:0007669"/>
    <property type="project" value="UniProtKB-EC"/>
</dbReference>
<keyword evidence="6" id="KW-0819">tRNA processing</keyword>
<dbReference type="Pfam" id="PF01300">
    <property type="entry name" value="Sua5_yciO_yrdC"/>
    <property type="match status" value="1"/>
</dbReference>
<dbReference type="Gene3D" id="3.90.870.10">
    <property type="entry name" value="DHBP synthase"/>
    <property type="match status" value="1"/>
</dbReference>
<evidence type="ECO:0000256" key="8">
    <source>
        <dbReference type="ARBA" id="ARBA00022741"/>
    </source>
</evidence>
<keyword evidence="8" id="KW-0547">Nucleotide-binding</keyword>
<accession>A0A846U5N9</accession>
<comment type="catalytic activity">
    <reaction evidence="11">
        <text>L-threonine + hydrogencarbonate + ATP = L-threonylcarbamoyladenylate + diphosphate + H2O</text>
        <dbReference type="Rhea" id="RHEA:36407"/>
        <dbReference type="ChEBI" id="CHEBI:15377"/>
        <dbReference type="ChEBI" id="CHEBI:17544"/>
        <dbReference type="ChEBI" id="CHEBI:30616"/>
        <dbReference type="ChEBI" id="CHEBI:33019"/>
        <dbReference type="ChEBI" id="CHEBI:57926"/>
        <dbReference type="ChEBI" id="CHEBI:73682"/>
        <dbReference type="EC" id="2.7.7.87"/>
    </reaction>
</comment>
<dbReference type="PANTHER" id="PTHR17490">
    <property type="entry name" value="SUA5"/>
    <property type="match status" value="1"/>
</dbReference>
<dbReference type="SUPFAM" id="SSF55821">
    <property type="entry name" value="YrdC/RibB"/>
    <property type="match status" value="1"/>
</dbReference>
<comment type="subcellular location">
    <subcellularLocation>
        <location evidence="1">Cytoplasm</location>
    </subcellularLocation>
</comment>
<evidence type="ECO:0000256" key="7">
    <source>
        <dbReference type="ARBA" id="ARBA00022695"/>
    </source>
</evidence>
<comment type="caution">
    <text evidence="14">The sequence shown here is derived from an EMBL/GenBank/DDBJ whole genome shotgun (WGS) entry which is preliminary data.</text>
</comment>
<protein>
    <recommendedName>
        <fullName evidence="10">L-threonylcarbamoyladenylate synthase</fullName>
        <ecNumber evidence="3">2.7.7.87</ecNumber>
    </recommendedName>
    <alternativeName>
        <fullName evidence="10">L-threonylcarbamoyladenylate synthase</fullName>
    </alternativeName>
</protein>
<evidence type="ECO:0000256" key="12">
    <source>
        <dbReference type="SAM" id="MobiDB-lite"/>
    </source>
</evidence>
<dbReference type="GO" id="GO:0003725">
    <property type="term" value="F:double-stranded RNA binding"/>
    <property type="evidence" value="ECO:0007669"/>
    <property type="project" value="InterPro"/>
</dbReference>
<evidence type="ECO:0000256" key="6">
    <source>
        <dbReference type="ARBA" id="ARBA00022694"/>
    </source>
</evidence>
<feature type="domain" description="YrdC-like" evidence="13">
    <location>
        <begin position="40"/>
        <end position="240"/>
    </location>
</feature>
<dbReference type="PANTHER" id="PTHR17490:SF16">
    <property type="entry name" value="THREONYLCARBAMOYL-AMP SYNTHASE"/>
    <property type="match status" value="1"/>
</dbReference>
<dbReference type="NCBIfam" id="TIGR00057">
    <property type="entry name" value="L-threonylcarbamoyladenylate synthase"/>
    <property type="match status" value="1"/>
</dbReference>
<proteinExistence type="inferred from homology"/>
<evidence type="ECO:0000313" key="15">
    <source>
        <dbReference type="Proteomes" id="UP000521379"/>
    </source>
</evidence>
<evidence type="ECO:0000256" key="3">
    <source>
        <dbReference type="ARBA" id="ARBA00012584"/>
    </source>
</evidence>
<reference evidence="14 15" key="1">
    <citation type="submission" date="2020-02" db="EMBL/GenBank/DDBJ databases">
        <authorList>
            <person name="Sun Q."/>
        </authorList>
    </citation>
    <scope>NUCLEOTIDE SEQUENCE [LARGE SCALE GENOMIC DNA]</scope>
    <source>
        <strain evidence="14 15">YIM 13062</strain>
    </source>
</reference>